<sequence>AASSSSLAASAERGNCWYSRFPSRSHMWGSSSLDSPKTQCSPSAHNHILLSVPQTSSSGAWPLHVPEASLAADTQPSPWPSPITCWTLPKLGSLDQNIEGKTLTCFLTTHSQPPRPSRAKT</sequence>
<evidence type="ECO:0000313" key="2">
    <source>
        <dbReference type="Proteomes" id="UP001162501"/>
    </source>
</evidence>
<name>A0ACB1KFN9_RANTA</name>
<gene>
    <name evidence="1" type="ORF">MRATA1EN22A_LOCUS29380</name>
</gene>
<proteinExistence type="predicted"/>
<comment type="caution">
    <text evidence="1">The sequence shown here is derived from an EMBL/GenBank/DDBJ whole genome shotgun (WGS) entry which is preliminary data.</text>
</comment>
<accession>A0ACB1KFN9</accession>
<feature type="non-terminal residue" evidence="1">
    <location>
        <position position="1"/>
    </location>
</feature>
<protein>
    <submittedName>
        <fullName evidence="1">Uncharacterized protein</fullName>
    </submittedName>
</protein>
<dbReference type="Proteomes" id="UP001162501">
    <property type="component" value="Unassembled WGS sequence"/>
</dbReference>
<dbReference type="EMBL" id="CATOBB020000527">
    <property type="protein sequence ID" value="CAM9171163.1"/>
    <property type="molecule type" value="Genomic_DNA"/>
</dbReference>
<organism evidence="1 2">
    <name type="scientific">Rangifer tarandus platyrhynchus</name>
    <name type="common">Svalbard reindeer</name>
    <dbReference type="NCBI Taxonomy" id="3082113"/>
    <lineage>
        <taxon>Eukaryota</taxon>
        <taxon>Metazoa</taxon>
        <taxon>Chordata</taxon>
        <taxon>Craniata</taxon>
        <taxon>Vertebrata</taxon>
        <taxon>Euteleostomi</taxon>
        <taxon>Mammalia</taxon>
        <taxon>Eutheria</taxon>
        <taxon>Laurasiatheria</taxon>
        <taxon>Artiodactyla</taxon>
        <taxon>Ruminantia</taxon>
        <taxon>Pecora</taxon>
        <taxon>Cervidae</taxon>
        <taxon>Odocoileinae</taxon>
        <taxon>Rangifer</taxon>
    </lineage>
</organism>
<feature type="non-terminal residue" evidence="1">
    <location>
        <position position="121"/>
    </location>
</feature>
<reference evidence="1" key="1">
    <citation type="submission" date="2025-03" db="EMBL/GenBank/DDBJ databases">
        <authorList>
            <consortium name="ELIXIR-Norway"/>
            <consortium name="Elixir Norway"/>
        </authorList>
    </citation>
    <scope>NUCLEOTIDE SEQUENCE</scope>
</reference>
<evidence type="ECO:0000313" key="1">
    <source>
        <dbReference type="EMBL" id="CAM9171163.1"/>
    </source>
</evidence>